<dbReference type="EMBL" id="JAFNEN010004948">
    <property type="protein sequence ID" value="KAG8170759.1"/>
    <property type="molecule type" value="Genomic_DNA"/>
</dbReference>
<protein>
    <submittedName>
        <fullName evidence="1">Uncharacterized protein</fullName>
    </submittedName>
</protein>
<dbReference type="AlphaFoldDB" id="A0AAV6TG36"/>
<keyword evidence="2" id="KW-1185">Reference proteome</keyword>
<gene>
    <name evidence="1" type="ORF">JTE90_006328</name>
</gene>
<evidence type="ECO:0000313" key="1">
    <source>
        <dbReference type="EMBL" id="KAG8170759.1"/>
    </source>
</evidence>
<organism evidence="1 2">
    <name type="scientific">Oedothorax gibbosus</name>
    <dbReference type="NCBI Taxonomy" id="931172"/>
    <lineage>
        <taxon>Eukaryota</taxon>
        <taxon>Metazoa</taxon>
        <taxon>Ecdysozoa</taxon>
        <taxon>Arthropoda</taxon>
        <taxon>Chelicerata</taxon>
        <taxon>Arachnida</taxon>
        <taxon>Araneae</taxon>
        <taxon>Araneomorphae</taxon>
        <taxon>Entelegynae</taxon>
        <taxon>Araneoidea</taxon>
        <taxon>Linyphiidae</taxon>
        <taxon>Erigoninae</taxon>
        <taxon>Oedothorax</taxon>
    </lineage>
</organism>
<proteinExistence type="predicted"/>
<accession>A0AAV6TG36</accession>
<sequence>MARFLRWCGGILTEVEEFAKHFVLERLEIVNGCLLKCRLFVKTVYLMHEPFKDYSAWLLRTWSGKSFHPLSNICYVR</sequence>
<name>A0AAV6TG36_9ARAC</name>
<dbReference type="Proteomes" id="UP000827092">
    <property type="component" value="Unassembled WGS sequence"/>
</dbReference>
<evidence type="ECO:0000313" key="2">
    <source>
        <dbReference type="Proteomes" id="UP000827092"/>
    </source>
</evidence>
<comment type="caution">
    <text evidence="1">The sequence shown here is derived from an EMBL/GenBank/DDBJ whole genome shotgun (WGS) entry which is preliminary data.</text>
</comment>
<reference evidence="1 2" key="1">
    <citation type="journal article" date="2022" name="Nat. Ecol. Evol.">
        <title>A masculinizing supergene underlies an exaggerated male reproductive morph in a spider.</title>
        <authorList>
            <person name="Hendrickx F."/>
            <person name="De Corte Z."/>
            <person name="Sonet G."/>
            <person name="Van Belleghem S.M."/>
            <person name="Kostlbacher S."/>
            <person name="Vangestel C."/>
        </authorList>
    </citation>
    <scope>NUCLEOTIDE SEQUENCE [LARGE SCALE GENOMIC DNA]</scope>
    <source>
        <strain evidence="1">W744_W776</strain>
    </source>
</reference>